<dbReference type="InterPro" id="IPR041267">
    <property type="entry name" value="NLRP_HD2"/>
</dbReference>
<dbReference type="GO" id="GO:0005524">
    <property type="term" value="F:ATP binding"/>
    <property type="evidence" value="ECO:0007669"/>
    <property type="project" value="UniProtKB-KW"/>
</dbReference>
<dbReference type="InterPro" id="IPR051261">
    <property type="entry name" value="NLR"/>
</dbReference>
<keyword evidence="2" id="KW-0963">Cytoplasm</keyword>
<dbReference type="SUPFAM" id="SSF52540">
    <property type="entry name" value="P-loop containing nucleoside triphosphate hydrolases"/>
    <property type="match status" value="1"/>
</dbReference>
<comment type="subcellular location">
    <subcellularLocation>
        <location evidence="1">Cytoplasm</location>
    </subcellularLocation>
</comment>
<dbReference type="InterPro" id="IPR032675">
    <property type="entry name" value="LRR_dom_sf"/>
</dbReference>
<evidence type="ECO:0000259" key="7">
    <source>
        <dbReference type="PROSITE" id="PS50837"/>
    </source>
</evidence>
<dbReference type="InterPro" id="IPR011029">
    <property type="entry name" value="DEATH-like_dom_sf"/>
</dbReference>
<dbReference type="PROSITE" id="PS50837">
    <property type="entry name" value="NACHT"/>
    <property type="match status" value="1"/>
</dbReference>
<dbReference type="PANTHER" id="PTHR24106">
    <property type="entry name" value="NACHT, LRR AND CARD DOMAINS-CONTAINING"/>
    <property type="match status" value="1"/>
</dbReference>
<keyword evidence="5" id="KW-0547">Nucleotide-binding</keyword>
<feature type="domain" description="NACHT" evidence="7">
    <location>
        <begin position="253"/>
        <end position="389"/>
    </location>
</feature>
<dbReference type="Pfam" id="PF05729">
    <property type="entry name" value="NACHT"/>
    <property type="match status" value="1"/>
</dbReference>
<evidence type="ECO:0000256" key="3">
    <source>
        <dbReference type="ARBA" id="ARBA00022614"/>
    </source>
</evidence>
<protein>
    <recommendedName>
        <fullName evidence="7">NACHT domain-containing protein</fullName>
    </recommendedName>
</protein>
<name>A0A8D0DJY2_SALMN</name>
<dbReference type="Gene3D" id="3.80.10.10">
    <property type="entry name" value="Ribonuclease Inhibitor"/>
    <property type="match status" value="1"/>
</dbReference>
<keyword evidence="9" id="KW-1185">Reference proteome</keyword>
<proteinExistence type="predicted"/>
<dbReference type="AlphaFoldDB" id="A0A8D0DJY2"/>
<evidence type="ECO:0000256" key="4">
    <source>
        <dbReference type="ARBA" id="ARBA00022737"/>
    </source>
</evidence>
<dbReference type="Proteomes" id="UP000694421">
    <property type="component" value="Unplaced"/>
</dbReference>
<dbReference type="Gene3D" id="1.10.533.10">
    <property type="entry name" value="Death Domain, Fas"/>
    <property type="match status" value="1"/>
</dbReference>
<dbReference type="InterPro" id="IPR041075">
    <property type="entry name" value="NOD1/2_WH"/>
</dbReference>
<reference evidence="8" key="2">
    <citation type="submission" date="2025-09" db="UniProtKB">
        <authorList>
            <consortium name="Ensembl"/>
        </authorList>
    </citation>
    <scope>IDENTIFICATION</scope>
</reference>
<dbReference type="GeneTree" id="ENSGT01150000286911"/>
<dbReference type="Ensembl" id="ENSSMRT00000011255.1">
    <property type="protein sequence ID" value="ENSSMRP00000009650.1"/>
    <property type="gene ID" value="ENSSMRG00000007695.1"/>
</dbReference>
<dbReference type="Gene3D" id="3.40.50.300">
    <property type="entry name" value="P-loop containing nucleotide triphosphate hydrolases"/>
    <property type="match status" value="1"/>
</dbReference>
<organism evidence="8 9">
    <name type="scientific">Salvator merianae</name>
    <name type="common">Argentine black and white tegu</name>
    <name type="synonym">Tupinambis merianae</name>
    <dbReference type="NCBI Taxonomy" id="96440"/>
    <lineage>
        <taxon>Eukaryota</taxon>
        <taxon>Metazoa</taxon>
        <taxon>Chordata</taxon>
        <taxon>Craniata</taxon>
        <taxon>Vertebrata</taxon>
        <taxon>Euteleostomi</taxon>
        <taxon>Lepidosauria</taxon>
        <taxon>Squamata</taxon>
        <taxon>Bifurcata</taxon>
        <taxon>Unidentata</taxon>
        <taxon>Episquamata</taxon>
        <taxon>Laterata</taxon>
        <taxon>Teiioidea</taxon>
        <taxon>Teiidae</taxon>
        <taxon>Salvator</taxon>
    </lineage>
</organism>
<evidence type="ECO:0000256" key="5">
    <source>
        <dbReference type="ARBA" id="ARBA00022741"/>
    </source>
</evidence>
<dbReference type="SUPFAM" id="SSF52047">
    <property type="entry name" value="RNI-like"/>
    <property type="match status" value="1"/>
</dbReference>
<keyword evidence="4" id="KW-0677">Repeat</keyword>
<sequence length="960" mass="108062">MPVQQPHQMAAPLDSAVLICNHRELFLRWIEPNPAPLLRGLYDHGVFTQPEYFSLLETKPKANQVIALLDRVCSAQEDSEKFVEVLKEQQEAYCPELQNWLQTNWPTEEKEELCTNQTSIEHPASPPKPPKKSLLKFWKSKKYKLPEKATSSEVTFQGAPSRQLKAALQNHRRSILTRTEKLCTNVDDSESCGYIEIRYTDLLLSDSPRSGATSHDYLQTASRRSRLYSLHAPRRLDLRQVFSPVPKDSPPPRRVMLSGAAGIGKSVAAQKILHDWALGAAFQGFRCLVDFSFRELSLLTTPQSLEELFCSKHVHLSKVLPELLNRQGELLVILDGLDEFRHALDSKSPCCQLNQPAHIGDLVLGLLSGQLLPESTVVVTSRPSASLPEDHFDRHVVILGFQEDQVKDYFFRFFRDPERADAVLGYISAHESLASLSFIPLYCFILCTALGEFFPHAGVKVASPPSTITEVYRQYLCTILHSHRPSSPQVGRPTCTLERAKDLVLQLGKLAYAALLRGQIVFYTDELRGFGFDPQNLPGAFLNRIFYKEKDEFYGFFHLTIQEFLAALYAVSILDSKAEELTSCLDLWWDGKVQEDGETKRLLSPLDGSAAGLLEYTREFLSAGQQWDNLQMFSRFFMGLLTTRMNGKLEGVARSLTGEPLVPLANWLAEKIQYESDRKLLSLLHCLAELHQDEVTEKVASKLDEVDLFKVTLNPADCAALAYVLGCSEHKVLRNLNLSYSNMGIGGLRRLQGLLHRCETLQLRYNSLTPEAAAIEAEILKSPHCHVKRLLFCGNCLGSKGVRNLWDALQDNTTLEELYLDITGITDSGLDNIMDALTGNKTLRLLTIVGNRLSKAGREILSELSRRKPELKIISSFLTDMGLLQAYLDWVEEIKADLEQMESVKNANALRSVLEVLVETDDPGASQEARERAEQLKKEIIALLREEKARHHDSSVLPIP</sequence>
<dbReference type="SMART" id="SM00368">
    <property type="entry name" value="LRR_RI"/>
    <property type="match status" value="5"/>
</dbReference>
<evidence type="ECO:0000256" key="6">
    <source>
        <dbReference type="ARBA" id="ARBA00022840"/>
    </source>
</evidence>
<evidence type="ECO:0000313" key="9">
    <source>
        <dbReference type="Proteomes" id="UP000694421"/>
    </source>
</evidence>
<keyword evidence="6" id="KW-0067">ATP-binding</keyword>
<dbReference type="InterPro" id="IPR027417">
    <property type="entry name" value="P-loop_NTPase"/>
</dbReference>
<keyword evidence="3" id="KW-0433">Leucine-rich repeat</keyword>
<accession>A0A8D0DJY2</accession>
<dbReference type="OMA" id="YIICTAM"/>
<evidence type="ECO:0000313" key="8">
    <source>
        <dbReference type="Ensembl" id="ENSSMRP00000009650.1"/>
    </source>
</evidence>
<dbReference type="Pfam" id="PF17779">
    <property type="entry name" value="WHD_NOD2"/>
    <property type="match status" value="1"/>
</dbReference>
<evidence type="ECO:0000256" key="2">
    <source>
        <dbReference type="ARBA" id="ARBA00022490"/>
    </source>
</evidence>
<reference evidence="8" key="1">
    <citation type="submission" date="2025-08" db="UniProtKB">
        <authorList>
            <consortium name="Ensembl"/>
        </authorList>
    </citation>
    <scope>IDENTIFICATION</scope>
</reference>
<dbReference type="InterPro" id="IPR007111">
    <property type="entry name" value="NACHT_NTPase"/>
</dbReference>
<dbReference type="GO" id="GO:0005737">
    <property type="term" value="C:cytoplasm"/>
    <property type="evidence" value="ECO:0007669"/>
    <property type="project" value="UniProtKB-SubCell"/>
</dbReference>
<dbReference type="Pfam" id="PF17776">
    <property type="entry name" value="NLRC4_HD2"/>
    <property type="match status" value="1"/>
</dbReference>
<evidence type="ECO:0000256" key="1">
    <source>
        <dbReference type="ARBA" id="ARBA00004496"/>
    </source>
</evidence>